<proteinExistence type="inferred from homology"/>
<keyword evidence="1" id="KW-0147">Chitin-binding</keyword>
<reference evidence="5 6" key="1">
    <citation type="journal article" date="2015" name="Genome Announc.">
        <title>Draft Genome Sequence and Gene Annotation of the Entomopathogenic Fungus Verticillium hemipterigenum.</title>
        <authorList>
            <person name="Horn F."/>
            <person name="Habel A."/>
            <person name="Scharf D.H."/>
            <person name="Dworschak J."/>
            <person name="Brakhage A.A."/>
            <person name="Guthke R."/>
            <person name="Hertweck C."/>
            <person name="Linde J."/>
        </authorList>
    </citation>
    <scope>NUCLEOTIDE SEQUENCE [LARGE SCALE GENOMIC DNA]</scope>
</reference>
<evidence type="ECO:0000259" key="4">
    <source>
        <dbReference type="PROSITE" id="PS51782"/>
    </source>
</evidence>
<feature type="domain" description="LysM" evidence="4">
    <location>
        <begin position="55"/>
        <end position="100"/>
    </location>
</feature>
<dbReference type="PANTHER" id="PTHR34997:SF16">
    <property type="entry name" value="LYSM DOMAIN-CONTAINING PROTEIN"/>
    <property type="match status" value="1"/>
</dbReference>
<dbReference type="PANTHER" id="PTHR34997">
    <property type="entry name" value="AM15"/>
    <property type="match status" value="1"/>
</dbReference>
<dbReference type="InterPro" id="IPR036779">
    <property type="entry name" value="LysM_dom_sf"/>
</dbReference>
<dbReference type="OrthoDB" id="5985073at2759"/>
<dbReference type="STRING" id="1531966.A0A0A1TM29"/>
<dbReference type="Gene3D" id="3.10.350.10">
    <property type="entry name" value="LysM domain"/>
    <property type="match status" value="3"/>
</dbReference>
<organism evidence="5 6">
    <name type="scientific">[Torrubiella] hemipterigena</name>
    <dbReference type="NCBI Taxonomy" id="1531966"/>
    <lineage>
        <taxon>Eukaryota</taxon>
        <taxon>Fungi</taxon>
        <taxon>Dikarya</taxon>
        <taxon>Ascomycota</taxon>
        <taxon>Pezizomycotina</taxon>
        <taxon>Sordariomycetes</taxon>
        <taxon>Hypocreomycetidae</taxon>
        <taxon>Hypocreales</taxon>
        <taxon>Clavicipitaceae</taxon>
        <taxon>Clavicipitaceae incertae sedis</taxon>
        <taxon>'Torrubiella' clade</taxon>
    </lineage>
</organism>
<comment type="similarity">
    <text evidence="3">Belongs to the secreted LysM effector family.</text>
</comment>
<dbReference type="AlphaFoldDB" id="A0A0A1TM29"/>
<feature type="domain" description="LysM" evidence="4">
    <location>
        <begin position="202"/>
        <end position="250"/>
    </location>
</feature>
<dbReference type="Gene3D" id="2.60.120.560">
    <property type="entry name" value="Exo-inulinase, domain 1"/>
    <property type="match status" value="2"/>
</dbReference>
<protein>
    <recommendedName>
        <fullName evidence="4">LysM domain-containing protein</fullName>
    </recommendedName>
</protein>
<keyword evidence="6" id="KW-1185">Reference proteome</keyword>
<dbReference type="SMART" id="SM00257">
    <property type="entry name" value="LysM"/>
    <property type="match status" value="2"/>
</dbReference>
<evidence type="ECO:0000256" key="3">
    <source>
        <dbReference type="ARBA" id="ARBA00044955"/>
    </source>
</evidence>
<gene>
    <name evidence="5" type="ORF">VHEMI06956</name>
</gene>
<name>A0A0A1TM29_9HYPO</name>
<dbReference type="InterPro" id="IPR052210">
    <property type="entry name" value="LysM1-like"/>
</dbReference>
<dbReference type="Proteomes" id="UP000039046">
    <property type="component" value="Unassembled WGS sequence"/>
</dbReference>
<keyword evidence="2" id="KW-0843">Virulence</keyword>
<dbReference type="HOGENOM" id="CLU_432915_0_0_1"/>
<dbReference type="PROSITE" id="PS51782">
    <property type="entry name" value="LYSM"/>
    <property type="match status" value="3"/>
</dbReference>
<evidence type="ECO:0000256" key="2">
    <source>
        <dbReference type="ARBA" id="ARBA00023026"/>
    </source>
</evidence>
<evidence type="ECO:0000313" key="6">
    <source>
        <dbReference type="Proteomes" id="UP000039046"/>
    </source>
</evidence>
<evidence type="ECO:0000313" key="5">
    <source>
        <dbReference type="EMBL" id="CEJ91232.1"/>
    </source>
</evidence>
<feature type="domain" description="LysM" evidence="4">
    <location>
        <begin position="106"/>
        <end position="152"/>
    </location>
</feature>
<sequence>MQGSPYSGYDNQTIQQQYKYTATTCGKNDAVFDPTPGGFHPNNTLPPDNTCISHKRYITKDGDSCDSIALGNNVSSAALFWINPQIQNCTSILPKQTLCLPLSCPSLYKVKPEDSCIGIATANTVTKQSLLSWNPALNQTCANLQSGVWGSVLCVAQTPQPVGSNNGTSLDPWTGGNGIVTSNVTAPTGSSIADKTTPHCGGWYTAIETDSCASICIKNGVTYPIFLGSNPSLHDTSCDKDLAPGKAYCVHPSSTWNVTMVDRSTWEFSNQTFGGSLGFANFNNQKLGPLTAETHGQFTTDTRKLVITSRAYTKLGFDDIWSDSTLEGDVDIKSASGAAGFFFRSSNVTDGHYDYDEYFVGLSNRGYIIVTIHSRANGSDTLATVKAPDITQKKGQHHLKIHVAADTIQVYLNDIKTAKVKVNDKTYTQGTVGIRAASCENCTFDNIRLAPLQDSEIAFDFADGTLSGWETANTDLWSAASRAFVGKSSDGGRILSPKTISGDITLEADLILPTSSNSNAGFIFNVTEAGPGATNFQGYYVGFDVSGSVSINQISHASKELTSTRYNNYQADSVFHVMIRATQISISVFIDDMQTRVLTTPITGSPLAGQFGIAVHNTDVTVKNLYAYPSLG</sequence>
<dbReference type="CDD" id="cd00118">
    <property type="entry name" value="LysM"/>
    <property type="match status" value="2"/>
</dbReference>
<dbReference type="EMBL" id="CDHN01000003">
    <property type="protein sequence ID" value="CEJ91232.1"/>
    <property type="molecule type" value="Genomic_DNA"/>
</dbReference>
<dbReference type="GO" id="GO:0008061">
    <property type="term" value="F:chitin binding"/>
    <property type="evidence" value="ECO:0007669"/>
    <property type="project" value="UniProtKB-KW"/>
</dbReference>
<dbReference type="SUPFAM" id="SSF54106">
    <property type="entry name" value="LysM domain"/>
    <property type="match status" value="2"/>
</dbReference>
<dbReference type="InterPro" id="IPR018392">
    <property type="entry name" value="LysM"/>
</dbReference>
<accession>A0A0A1TM29</accession>
<evidence type="ECO:0000256" key="1">
    <source>
        <dbReference type="ARBA" id="ARBA00022669"/>
    </source>
</evidence>
<dbReference type="Pfam" id="PF01476">
    <property type="entry name" value="LysM"/>
    <property type="match status" value="2"/>
</dbReference>